<dbReference type="InterPro" id="IPR000983">
    <property type="entry name" value="Bac_GSPG_pilin"/>
</dbReference>
<keyword evidence="2" id="KW-0472">Membrane</keyword>
<accession>A0A146GAJ6</accession>
<evidence type="ECO:0000256" key="2">
    <source>
        <dbReference type="SAM" id="Phobius"/>
    </source>
</evidence>
<evidence type="ECO:0000313" key="5">
    <source>
        <dbReference type="Proteomes" id="UP000076023"/>
    </source>
</evidence>
<evidence type="ECO:0000313" key="4">
    <source>
        <dbReference type="EMBL" id="GAT34659.1"/>
    </source>
</evidence>
<comment type="caution">
    <text evidence="4">The sequence shown here is derived from an EMBL/GenBank/DDBJ whole genome shotgun (WGS) entry which is preliminary data.</text>
</comment>
<keyword evidence="1" id="KW-0488">Methylation</keyword>
<dbReference type="EMBL" id="BDCO01000002">
    <property type="protein sequence ID" value="GAT34659.1"/>
    <property type="molecule type" value="Genomic_DNA"/>
</dbReference>
<feature type="domain" description="DUF1559" evidence="3">
    <location>
        <begin position="32"/>
        <end position="93"/>
    </location>
</feature>
<keyword evidence="2" id="KW-0812">Transmembrane</keyword>
<dbReference type="PANTHER" id="PTHR30093">
    <property type="entry name" value="GENERAL SECRETION PATHWAY PROTEIN G"/>
    <property type="match status" value="1"/>
</dbReference>
<dbReference type="Pfam" id="PF07596">
    <property type="entry name" value="SBP_bac_10"/>
    <property type="match status" value="1"/>
</dbReference>
<name>A0A146GAJ6_TERSA</name>
<dbReference type="AlphaFoldDB" id="A0A146GAJ6"/>
<protein>
    <submittedName>
        <fullName evidence="4">Prepilin-type N-terminal cleavage/methylation domain-containing protein</fullName>
    </submittedName>
</protein>
<evidence type="ECO:0000256" key="1">
    <source>
        <dbReference type="ARBA" id="ARBA00022481"/>
    </source>
</evidence>
<keyword evidence="5" id="KW-1185">Reference proteome</keyword>
<gene>
    <name evidence="4" type="ORF">TSACC_23091</name>
</gene>
<dbReference type="Proteomes" id="UP000076023">
    <property type="component" value="Unassembled WGS sequence"/>
</dbReference>
<evidence type="ECO:0000259" key="3">
    <source>
        <dbReference type="Pfam" id="PF07596"/>
    </source>
</evidence>
<organism evidence="4 5">
    <name type="scientific">Terrimicrobium sacchariphilum</name>
    <dbReference type="NCBI Taxonomy" id="690879"/>
    <lineage>
        <taxon>Bacteria</taxon>
        <taxon>Pseudomonadati</taxon>
        <taxon>Verrucomicrobiota</taxon>
        <taxon>Terrimicrobiia</taxon>
        <taxon>Terrimicrobiales</taxon>
        <taxon>Terrimicrobiaceae</taxon>
        <taxon>Terrimicrobium</taxon>
    </lineage>
</organism>
<dbReference type="RefSeq" id="WP_075080272.1">
    <property type="nucleotide sequence ID" value="NZ_BDCO01000002.1"/>
</dbReference>
<dbReference type="PRINTS" id="PR00813">
    <property type="entry name" value="BCTERIALGSPG"/>
</dbReference>
<sequence length="251" mass="27748">MRLSSGAFTLAELLVVIALVGVIASLLISSLQKYRKTANAAQCINNMRTIAGGVIMYTGDNEGRFPPYITAANGQPWSMYRSWDYVIKPYLEMASERPGKLFKCPSDPRPYIDANGNYARSYSLSAFYTSTSSWPPPGSGLISIDTSEGVPTPVRRIAQVSRPTKCIMLSEWCSDPNGQTLANYQNQLPYSALTSIWIWKGQEPVLSNKKTIHDPMINYAFVDGHVEALRLSDITDNFSISGNTLWTAVTQ</sequence>
<dbReference type="GO" id="GO:0015627">
    <property type="term" value="C:type II protein secretion system complex"/>
    <property type="evidence" value="ECO:0007669"/>
    <property type="project" value="InterPro"/>
</dbReference>
<dbReference type="NCBIfam" id="TIGR02532">
    <property type="entry name" value="IV_pilin_GFxxxE"/>
    <property type="match status" value="1"/>
</dbReference>
<dbReference type="InterPro" id="IPR045584">
    <property type="entry name" value="Pilin-like"/>
</dbReference>
<dbReference type="InParanoid" id="A0A146GAJ6"/>
<dbReference type="InterPro" id="IPR012902">
    <property type="entry name" value="N_methyl_site"/>
</dbReference>
<keyword evidence="2" id="KW-1133">Transmembrane helix</keyword>
<dbReference type="SUPFAM" id="SSF54523">
    <property type="entry name" value="Pili subunits"/>
    <property type="match status" value="1"/>
</dbReference>
<dbReference type="GO" id="GO:0015628">
    <property type="term" value="P:protein secretion by the type II secretion system"/>
    <property type="evidence" value="ECO:0007669"/>
    <property type="project" value="InterPro"/>
</dbReference>
<reference evidence="5" key="1">
    <citation type="journal article" date="2017" name="Genome Announc.">
        <title>Draft Genome Sequence of Terrimicrobium sacchariphilum NM-5T, a Facultative Anaerobic Soil Bacterium of the Class Spartobacteria.</title>
        <authorList>
            <person name="Qiu Y.L."/>
            <person name="Tourlousse D.M."/>
            <person name="Matsuura N."/>
            <person name="Ohashi A."/>
            <person name="Sekiguchi Y."/>
        </authorList>
    </citation>
    <scope>NUCLEOTIDE SEQUENCE [LARGE SCALE GENOMIC DNA]</scope>
    <source>
        <strain evidence="5">NM-5</strain>
    </source>
</reference>
<dbReference type="InterPro" id="IPR011453">
    <property type="entry name" value="DUF1559"/>
</dbReference>
<dbReference type="Gene3D" id="3.30.700.10">
    <property type="entry name" value="Glycoprotein, Type 4 Pilin"/>
    <property type="match status" value="1"/>
</dbReference>
<feature type="transmembrane region" description="Helical" evidence="2">
    <location>
        <begin position="6"/>
        <end position="28"/>
    </location>
</feature>
<proteinExistence type="predicted"/>
<dbReference type="STRING" id="690879.TSACC_23091"/>
<dbReference type="PANTHER" id="PTHR30093:SF2">
    <property type="entry name" value="TYPE II SECRETION SYSTEM PROTEIN H"/>
    <property type="match status" value="1"/>
</dbReference>